<dbReference type="GO" id="GO:0003700">
    <property type="term" value="F:DNA-binding transcription factor activity"/>
    <property type="evidence" value="ECO:0007669"/>
    <property type="project" value="InterPro"/>
</dbReference>
<keyword evidence="2" id="KW-0238">DNA-binding</keyword>
<reference evidence="6 7" key="1">
    <citation type="submission" date="2018-07" db="EMBL/GenBank/DDBJ databases">
        <title>Genomic Encyclopedia of Type Strains, Phase III (KMG-III): the genomes of soil and plant-associated and newly described type strains.</title>
        <authorList>
            <person name="Whitman W."/>
        </authorList>
    </citation>
    <scope>NUCLEOTIDE SEQUENCE [LARGE SCALE GENOMIC DNA]</scope>
    <source>
        <strain evidence="6 7">CECT 7287</strain>
    </source>
</reference>
<dbReference type="InterPro" id="IPR003313">
    <property type="entry name" value="AraC-bd"/>
</dbReference>
<dbReference type="AlphaFoldDB" id="A0A3D9JVE8"/>
<name>A0A3D9JVE8_9BACL</name>
<dbReference type="InterPro" id="IPR009057">
    <property type="entry name" value="Homeodomain-like_sf"/>
</dbReference>
<evidence type="ECO:0000256" key="3">
    <source>
        <dbReference type="ARBA" id="ARBA00023159"/>
    </source>
</evidence>
<keyword evidence="4" id="KW-0804">Transcription</keyword>
<dbReference type="EMBL" id="QRDZ01000009">
    <property type="protein sequence ID" value="RED77416.1"/>
    <property type="molecule type" value="Genomic_DNA"/>
</dbReference>
<accession>A0A3D9JVE8</accession>
<dbReference type="InterPro" id="IPR018060">
    <property type="entry name" value="HTH_AraC"/>
</dbReference>
<evidence type="ECO:0000259" key="5">
    <source>
        <dbReference type="PROSITE" id="PS01124"/>
    </source>
</evidence>
<dbReference type="PROSITE" id="PS01124">
    <property type="entry name" value="HTH_ARAC_FAMILY_2"/>
    <property type="match status" value="1"/>
</dbReference>
<evidence type="ECO:0000313" key="7">
    <source>
        <dbReference type="Proteomes" id="UP000256977"/>
    </source>
</evidence>
<dbReference type="SUPFAM" id="SSF46689">
    <property type="entry name" value="Homeodomain-like"/>
    <property type="match status" value="2"/>
</dbReference>
<dbReference type="SMART" id="SM00342">
    <property type="entry name" value="HTH_ARAC"/>
    <property type="match status" value="1"/>
</dbReference>
<dbReference type="PRINTS" id="PR00032">
    <property type="entry name" value="HTHARAC"/>
</dbReference>
<keyword evidence="1" id="KW-0805">Transcription regulation</keyword>
<proteinExistence type="predicted"/>
<evidence type="ECO:0000256" key="2">
    <source>
        <dbReference type="ARBA" id="ARBA00023125"/>
    </source>
</evidence>
<feature type="domain" description="HTH araC/xylS-type" evidence="5">
    <location>
        <begin position="172"/>
        <end position="270"/>
    </location>
</feature>
<sequence length="273" mass="31391">MNHKPYMDIPYALEDREELPECRFRSIWKVQANDAYQPRHPRGFPDSGMFVTFAGQGRIELPSGAVELAAGTVVIVEPDIPCSYRCENDDWRFYFIDFRDSGMARHLELPLGETMITGKMPEIVRLCESLIDGLIVQPAGFRYSAHLRLQEIMLLLAQERYGGHGTRYPELDEALHLMHRNIGMTLRIDEIVLGSGLSRTAFFQRFREMTGKSPHRYMLDLKLASAKVSLETTSMSVKEIANALGFYDEFHFSRTFKRHSGVSPLIYRRKSLH</sequence>
<dbReference type="Pfam" id="PF02311">
    <property type="entry name" value="AraC_binding"/>
    <property type="match status" value="1"/>
</dbReference>
<keyword evidence="7" id="KW-1185">Reference proteome</keyword>
<dbReference type="InterPro" id="IPR020449">
    <property type="entry name" value="Tscrpt_reg_AraC-type_HTH"/>
</dbReference>
<dbReference type="GO" id="GO:0043565">
    <property type="term" value="F:sequence-specific DNA binding"/>
    <property type="evidence" value="ECO:0007669"/>
    <property type="project" value="InterPro"/>
</dbReference>
<dbReference type="InterPro" id="IPR018062">
    <property type="entry name" value="HTH_AraC-typ_CS"/>
</dbReference>
<gene>
    <name evidence="6" type="ORF">DFP98_10927</name>
</gene>
<evidence type="ECO:0000313" key="6">
    <source>
        <dbReference type="EMBL" id="RED77416.1"/>
    </source>
</evidence>
<dbReference type="PANTHER" id="PTHR46796">
    <property type="entry name" value="HTH-TYPE TRANSCRIPTIONAL ACTIVATOR RHAS-RELATED"/>
    <property type="match status" value="1"/>
</dbReference>
<dbReference type="Gene3D" id="1.10.10.60">
    <property type="entry name" value="Homeodomain-like"/>
    <property type="match status" value="1"/>
</dbReference>
<comment type="caution">
    <text evidence="6">The sequence shown here is derived from an EMBL/GenBank/DDBJ whole genome shotgun (WGS) entry which is preliminary data.</text>
</comment>
<dbReference type="InterPro" id="IPR050204">
    <property type="entry name" value="AraC_XylS_family_regulators"/>
</dbReference>
<dbReference type="InterPro" id="IPR037923">
    <property type="entry name" value="HTH-like"/>
</dbReference>
<dbReference type="PROSITE" id="PS00041">
    <property type="entry name" value="HTH_ARAC_FAMILY_1"/>
    <property type="match status" value="1"/>
</dbReference>
<evidence type="ECO:0000256" key="1">
    <source>
        <dbReference type="ARBA" id="ARBA00023015"/>
    </source>
</evidence>
<dbReference type="RefSeq" id="WP_181917661.1">
    <property type="nucleotide sequence ID" value="NZ_QRDZ01000009.1"/>
</dbReference>
<dbReference type="Gene3D" id="2.60.120.280">
    <property type="entry name" value="Regulatory protein AraC"/>
    <property type="match status" value="1"/>
</dbReference>
<organism evidence="6 7">
    <name type="scientific">Cohnella phaseoli</name>
    <dbReference type="NCBI Taxonomy" id="456490"/>
    <lineage>
        <taxon>Bacteria</taxon>
        <taxon>Bacillati</taxon>
        <taxon>Bacillota</taxon>
        <taxon>Bacilli</taxon>
        <taxon>Bacillales</taxon>
        <taxon>Paenibacillaceae</taxon>
        <taxon>Cohnella</taxon>
    </lineage>
</organism>
<dbReference type="Pfam" id="PF12833">
    <property type="entry name" value="HTH_18"/>
    <property type="match status" value="1"/>
</dbReference>
<dbReference type="SUPFAM" id="SSF51215">
    <property type="entry name" value="Regulatory protein AraC"/>
    <property type="match status" value="1"/>
</dbReference>
<keyword evidence="3" id="KW-0010">Activator</keyword>
<evidence type="ECO:0000256" key="4">
    <source>
        <dbReference type="ARBA" id="ARBA00023163"/>
    </source>
</evidence>
<dbReference type="Proteomes" id="UP000256977">
    <property type="component" value="Unassembled WGS sequence"/>
</dbReference>
<protein>
    <submittedName>
        <fullName evidence="6">AraC family transcriptional regulator</fullName>
    </submittedName>
</protein>